<feature type="compositionally biased region" description="Low complexity" evidence="1">
    <location>
        <begin position="29"/>
        <end position="40"/>
    </location>
</feature>
<name>A0A453FGT0_AEGTS</name>
<keyword evidence="3" id="KW-1185">Reference proteome</keyword>
<dbReference type="AlphaFoldDB" id="A0A453FGT0"/>
<dbReference type="Proteomes" id="UP000015105">
    <property type="component" value="Chromosome 3D"/>
</dbReference>
<proteinExistence type="predicted"/>
<organism evidence="2 3">
    <name type="scientific">Aegilops tauschii subsp. strangulata</name>
    <name type="common">Goatgrass</name>
    <dbReference type="NCBI Taxonomy" id="200361"/>
    <lineage>
        <taxon>Eukaryota</taxon>
        <taxon>Viridiplantae</taxon>
        <taxon>Streptophyta</taxon>
        <taxon>Embryophyta</taxon>
        <taxon>Tracheophyta</taxon>
        <taxon>Spermatophyta</taxon>
        <taxon>Magnoliopsida</taxon>
        <taxon>Liliopsida</taxon>
        <taxon>Poales</taxon>
        <taxon>Poaceae</taxon>
        <taxon>BOP clade</taxon>
        <taxon>Pooideae</taxon>
        <taxon>Triticodae</taxon>
        <taxon>Triticeae</taxon>
        <taxon>Triticinae</taxon>
        <taxon>Aegilops</taxon>
    </lineage>
</organism>
<reference evidence="3" key="2">
    <citation type="journal article" date="2017" name="Nat. Plants">
        <title>The Aegilops tauschii genome reveals multiple impacts of transposons.</title>
        <authorList>
            <person name="Zhao G."/>
            <person name="Zou C."/>
            <person name="Li K."/>
            <person name="Wang K."/>
            <person name="Li T."/>
            <person name="Gao L."/>
            <person name="Zhang X."/>
            <person name="Wang H."/>
            <person name="Yang Z."/>
            <person name="Liu X."/>
            <person name="Jiang W."/>
            <person name="Mao L."/>
            <person name="Kong X."/>
            <person name="Jiao Y."/>
            <person name="Jia J."/>
        </authorList>
    </citation>
    <scope>NUCLEOTIDE SEQUENCE [LARGE SCALE GENOMIC DNA]</scope>
    <source>
        <strain evidence="3">cv. AL8/78</strain>
    </source>
</reference>
<protein>
    <submittedName>
        <fullName evidence="2">Uncharacterized protein</fullName>
    </submittedName>
</protein>
<evidence type="ECO:0000313" key="2">
    <source>
        <dbReference type="EnsemblPlants" id="AET3Gv20673400.1"/>
    </source>
</evidence>
<accession>A0A453FGT0</accession>
<reference evidence="2" key="5">
    <citation type="journal article" date="2021" name="G3 (Bethesda)">
        <title>Aegilops tauschii genome assembly Aet v5.0 features greater sequence contiguity and improved annotation.</title>
        <authorList>
            <person name="Wang L."/>
            <person name="Zhu T."/>
            <person name="Rodriguez J.C."/>
            <person name="Deal K.R."/>
            <person name="Dubcovsky J."/>
            <person name="McGuire P.E."/>
            <person name="Lux T."/>
            <person name="Spannagl M."/>
            <person name="Mayer K.F.X."/>
            <person name="Baldrich P."/>
            <person name="Meyers B.C."/>
            <person name="Huo N."/>
            <person name="Gu Y.Q."/>
            <person name="Zhou H."/>
            <person name="Devos K.M."/>
            <person name="Bennetzen J.L."/>
            <person name="Unver T."/>
            <person name="Budak H."/>
            <person name="Gulick P.J."/>
            <person name="Galiba G."/>
            <person name="Kalapos B."/>
            <person name="Nelson D.R."/>
            <person name="Li P."/>
            <person name="You F.M."/>
            <person name="Luo M.C."/>
            <person name="Dvorak J."/>
        </authorList>
    </citation>
    <scope>NUCLEOTIDE SEQUENCE [LARGE SCALE GENOMIC DNA]</scope>
    <source>
        <strain evidence="2">cv. AL8/78</strain>
    </source>
</reference>
<evidence type="ECO:0000313" key="3">
    <source>
        <dbReference type="Proteomes" id="UP000015105"/>
    </source>
</evidence>
<feature type="compositionally biased region" description="Polar residues" evidence="1">
    <location>
        <begin position="82"/>
        <end position="108"/>
    </location>
</feature>
<dbReference type="EnsemblPlants" id="AET3Gv20673400.1">
    <property type="protein sequence ID" value="AET3Gv20673400.1"/>
    <property type="gene ID" value="AET3Gv20673400"/>
</dbReference>
<reference evidence="2" key="4">
    <citation type="submission" date="2019-03" db="UniProtKB">
        <authorList>
            <consortium name="EnsemblPlants"/>
        </authorList>
    </citation>
    <scope>IDENTIFICATION</scope>
</reference>
<reference evidence="2" key="3">
    <citation type="journal article" date="2017" name="Nature">
        <title>Genome sequence of the progenitor of the wheat D genome Aegilops tauschii.</title>
        <authorList>
            <person name="Luo M.C."/>
            <person name="Gu Y.Q."/>
            <person name="Puiu D."/>
            <person name="Wang H."/>
            <person name="Twardziok S.O."/>
            <person name="Deal K.R."/>
            <person name="Huo N."/>
            <person name="Zhu T."/>
            <person name="Wang L."/>
            <person name="Wang Y."/>
            <person name="McGuire P.E."/>
            <person name="Liu S."/>
            <person name="Long H."/>
            <person name="Ramasamy R.K."/>
            <person name="Rodriguez J.C."/>
            <person name="Van S.L."/>
            <person name="Yuan L."/>
            <person name="Wang Z."/>
            <person name="Xia Z."/>
            <person name="Xiao L."/>
            <person name="Anderson O.D."/>
            <person name="Ouyang S."/>
            <person name="Liang Y."/>
            <person name="Zimin A.V."/>
            <person name="Pertea G."/>
            <person name="Qi P."/>
            <person name="Bennetzen J.L."/>
            <person name="Dai X."/>
            <person name="Dawson M.W."/>
            <person name="Muller H.G."/>
            <person name="Kugler K."/>
            <person name="Rivarola-Duarte L."/>
            <person name="Spannagl M."/>
            <person name="Mayer K.F.X."/>
            <person name="Lu F.H."/>
            <person name="Bevan M.W."/>
            <person name="Leroy P."/>
            <person name="Li P."/>
            <person name="You F.M."/>
            <person name="Sun Q."/>
            <person name="Liu Z."/>
            <person name="Lyons E."/>
            <person name="Wicker T."/>
            <person name="Salzberg S.L."/>
            <person name="Devos K.M."/>
            <person name="Dvorak J."/>
        </authorList>
    </citation>
    <scope>NUCLEOTIDE SEQUENCE [LARGE SCALE GENOMIC DNA]</scope>
    <source>
        <strain evidence="2">cv. AL8/78</strain>
    </source>
</reference>
<feature type="compositionally biased region" description="Polar residues" evidence="1">
    <location>
        <begin position="123"/>
        <end position="134"/>
    </location>
</feature>
<evidence type="ECO:0000256" key="1">
    <source>
        <dbReference type="SAM" id="MobiDB-lite"/>
    </source>
</evidence>
<sequence>SRRPSGLLPVLVASSVTPPSSHRSHGLLPSAAFFSPVSRPFPRRRRAPPSEQLPQLPHLCPRAAPRVPPLATRRCRPRSSAFLAQTGSASMMAGSTSPAARGSTSTSPIDLHRRDPRAGKLHSPTNLSHPTRTASRGGGPPPRAQLLHPHRQKGGTCGCAVRQTAAWSTANDCMQFGRQKNHWRCGHCSSPASR</sequence>
<dbReference type="Gramene" id="AET3Gv20673400.1">
    <property type="protein sequence ID" value="AET3Gv20673400.1"/>
    <property type="gene ID" value="AET3Gv20673400"/>
</dbReference>
<reference evidence="3" key="1">
    <citation type="journal article" date="2014" name="Science">
        <title>Ancient hybridizations among the ancestral genomes of bread wheat.</title>
        <authorList>
            <consortium name="International Wheat Genome Sequencing Consortium,"/>
            <person name="Marcussen T."/>
            <person name="Sandve S.R."/>
            <person name="Heier L."/>
            <person name="Spannagl M."/>
            <person name="Pfeifer M."/>
            <person name="Jakobsen K.S."/>
            <person name="Wulff B.B."/>
            <person name="Steuernagel B."/>
            <person name="Mayer K.F."/>
            <person name="Olsen O.A."/>
        </authorList>
    </citation>
    <scope>NUCLEOTIDE SEQUENCE [LARGE SCALE GENOMIC DNA]</scope>
    <source>
        <strain evidence="3">cv. AL8/78</strain>
    </source>
</reference>
<feature type="region of interest" description="Disordered" evidence="1">
    <location>
        <begin position="15"/>
        <end position="155"/>
    </location>
</feature>